<evidence type="ECO:0000256" key="1">
    <source>
        <dbReference type="SAM" id="MobiDB-lite"/>
    </source>
</evidence>
<comment type="caution">
    <text evidence="2">The sequence shown here is derived from an EMBL/GenBank/DDBJ whole genome shotgun (WGS) entry which is preliminary data.</text>
</comment>
<feature type="region of interest" description="Disordered" evidence="1">
    <location>
        <begin position="810"/>
        <end position="829"/>
    </location>
</feature>
<proteinExistence type="predicted"/>
<dbReference type="OrthoDB" id="1262810at2759"/>
<feature type="region of interest" description="Disordered" evidence="1">
    <location>
        <begin position="772"/>
        <end position="800"/>
    </location>
</feature>
<name>A0A8X6Y7H5_9ARAC</name>
<gene>
    <name evidence="2" type="primary">RVIR1_11790</name>
    <name evidence="2" type="ORF">TNIN_359891</name>
</gene>
<organism evidence="2 3">
    <name type="scientific">Trichonephila inaurata madagascariensis</name>
    <dbReference type="NCBI Taxonomy" id="2747483"/>
    <lineage>
        <taxon>Eukaryota</taxon>
        <taxon>Metazoa</taxon>
        <taxon>Ecdysozoa</taxon>
        <taxon>Arthropoda</taxon>
        <taxon>Chelicerata</taxon>
        <taxon>Arachnida</taxon>
        <taxon>Araneae</taxon>
        <taxon>Araneomorphae</taxon>
        <taxon>Entelegynae</taxon>
        <taxon>Araneoidea</taxon>
        <taxon>Nephilidae</taxon>
        <taxon>Trichonephila</taxon>
        <taxon>Trichonephila inaurata</taxon>
    </lineage>
</organism>
<protein>
    <submittedName>
        <fullName evidence="2">DUF3883 domain-containing protein</fullName>
    </submittedName>
</protein>
<reference evidence="2" key="1">
    <citation type="submission" date="2020-08" db="EMBL/GenBank/DDBJ databases">
        <title>Multicomponent nature underlies the extraordinary mechanical properties of spider dragline silk.</title>
        <authorList>
            <person name="Kono N."/>
            <person name="Nakamura H."/>
            <person name="Mori M."/>
            <person name="Yoshida Y."/>
            <person name="Ohtoshi R."/>
            <person name="Malay A.D."/>
            <person name="Moran D.A.P."/>
            <person name="Tomita M."/>
            <person name="Numata K."/>
            <person name="Arakawa K."/>
        </authorList>
    </citation>
    <scope>NUCLEOTIDE SEQUENCE</scope>
</reference>
<dbReference type="EMBL" id="BMAV01015213">
    <property type="protein sequence ID" value="GFY64379.1"/>
    <property type="molecule type" value="Genomic_DNA"/>
</dbReference>
<keyword evidence="3" id="KW-1185">Reference proteome</keyword>
<accession>A0A8X6Y7H5</accession>
<sequence>MSDDLMCNGSQQEHIASIFKEYTTPSEKSDLHEPFEYCYSNCLSGQTKNSTFVSPENALLEDNETPIPDFSMLNPIDNKCLPLNNANLMDWLVRVHDKLNPIDVLRNSILKWIKTGEINKTNDKKTTAPIIEFAASHYPKLKHDLKDDEKRDLKKIPVLTCDKVFQNAKVCYFDSAILNIKGLESVITKNEIVSTKHISDCVKQFYTEIGVSKVIAPLDVIRRSVLRWIEKGDTKNTITLDNHQHILKYIAEHWSNLYYSIKPEEKGVLKKMPILTASGSFRAACNLFWAISNDDSDEKIPGYKDITTEDEFVSSAYDMKLLKSLLSDLGVHKLGFTDIYEKYSDHLRNSENVTWFFSQLVEHWTRSIPKKGQLLSCLQKKFHDSPCLLAKNGKMYSSTELYSSQFNDIANIDPNTLLLLEYKKLPEDLEQYLGFKMDLDFECIKQVTGKIPENGEKETLIFFTTLLRQLKKKDKHEIKENQLSLLSKENKLILAKDLYYFIEQDATCLLESCYLKRILGMSHEDTLELAELCGVNTLHFEPKIEREEEMYDNTLKEFYLERLPFIVLKESKSLNEHIDSTLKSLFNTISTIKVKPRKGSYFDESASSQTLEGHLNELCLQKQPLIKDEGTGIDNILTLSSATITYSETLNRIESSNIVLTHPLENEGKISKLETYKKDLTSDESASSQTLEGQLRLQKQPPIKVEGTGINHTLTLTSSTITCCETLNHIESAKDILSDSLENQEKDLTFDESASSQTLEGHLNELCLQKQPPIKDEGTEIDNILNPSSSTTTSNKKEGKYSKLKMYEKVRTSDESASSQSLEGHPNELCLQKQPPINDEGTDIDILTPSASIIRKKATRDSIEIEVESKCLIPNESETGREIRIHPTIISSTMGSSTYFPEVNSEQSRMKWLCEKYVFTFLQDHYKDKYPNSQSNLLDGKFTLQWQFRNIEIVWLNVSGEKKQQYDLLLKKDGVVNRLIEVQPTNFILNDSFSISHRKFIRKINQLATEFPEHKEKYCIYPYSKR</sequence>
<evidence type="ECO:0000313" key="2">
    <source>
        <dbReference type="EMBL" id="GFY64379.1"/>
    </source>
</evidence>
<evidence type="ECO:0000313" key="3">
    <source>
        <dbReference type="Proteomes" id="UP000886998"/>
    </source>
</evidence>
<dbReference type="Proteomes" id="UP000886998">
    <property type="component" value="Unassembled WGS sequence"/>
</dbReference>
<dbReference type="AlphaFoldDB" id="A0A8X6Y7H5"/>